<proteinExistence type="predicted"/>
<protein>
    <submittedName>
        <fullName evidence="1">Uncharacterized protein</fullName>
    </submittedName>
</protein>
<dbReference type="eggNOG" id="ENOG50332QF">
    <property type="taxonomic scope" value="Bacteria"/>
</dbReference>
<dbReference type="EMBL" id="DF820470">
    <property type="protein sequence ID" value="GAK59590.1"/>
    <property type="molecule type" value="Genomic_DNA"/>
</dbReference>
<keyword evidence="2" id="KW-1185">Reference proteome</keyword>
<gene>
    <name evidence="1" type="ORF">U27_06575</name>
</gene>
<dbReference type="HOGENOM" id="CLU_138548_0_0_0"/>
<evidence type="ECO:0000313" key="2">
    <source>
        <dbReference type="Proteomes" id="UP000030661"/>
    </source>
</evidence>
<sequence>MKARLTLKPYQRGAKKLSRQYGDRLLYVRYRYDPVRKKRITTVELIVEEVNWNPQATFAANQRVHLRVEVTERDVQKQVKQAGGTWNQQRKVWELRYDAVLALGLTDRIVGEVGASS</sequence>
<name>A0A081C4T5_VECG1</name>
<evidence type="ECO:0000313" key="1">
    <source>
        <dbReference type="EMBL" id="GAK59590.1"/>
    </source>
</evidence>
<dbReference type="Proteomes" id="UP000030661">
    <property type="component" value="Unassembled WGS sequence"/>
</dbReference>
<dbReference type="AlphaFoldDB" id="A0A081C4T5"/>
<dbReference type="STRING" id="1499967.U27_06575"/>
<organism evidence="1">
    <name type="scientific">Vecturithrix granuli</name>
    <dbReference type="NCBI Taxonomy" id="1499967"/>
    <lineage>
        <taxon>Bacteria</taxon>
        <taxon>Candidatus Moduliflexota</taxon>
        <taxon>Candidatus Vecturitrichia</taxon>
        <taxon>Candidatus Vecturitrichales</taxon>
        <taxon>Candidatus Vecturitrichaceae</taxon>
        <taxon>Candidatus Vecturithrix</taxon>
    </lineage>
</organism>
<accession>A0A081C4T5</accession>
<reference evidence="1" key="1">
    <citation type="journal article" date="2015" name="PeerJ">
        <title>First genomic representation of candidate bacterial phylum KSB3 points to enhanced environmental sensing as a trigger of wastewater bulking.</title>
        <authorList>
            <person name="Sekiguchi Y."/>
            <person name="Ohashi A."/>
            <person name="Parks D.H."/>
            <person name="Yamauchi T."/>
            <person name="Tyson G.W."/>
            <person name="Hugenholtz P."/>
        </authorList>
    </citation>
    <scope>NUCLEOTIDE SEQUENCE [LARGE SCALE GENOMIC DNA]</scope>
</reference>